<dbReference type="OrthoDB" id="199946at2"/>
<evidence type="ECO:0000313" key="12">
    <source>
        <dbReference type="Proteomes" id="UP000000268"/>
    </source>
</evidence>
<dbReference type="SMART" id="SM00387">
    <property type="entry name" value="HATPase_c"/>
    <property type="match status" value="1"/>
</dbReference>
<keyword evidence="9" id="KW-1133">Transmembrane helix</keyword>
<dbReference type="GO" id="GO:0046983">
    <property type="term" value="F:protein dimerization activity"/>
    <property type="evidence" value="ECO:0007669"/>
    <property type="project" value="InterPro"/>
</dbReference>
<dbReference type="EMBL" id="CP000828">
    <property type="protein sequence ID" value="ABW25568.1"/>
    <property type="molecule type" value="Genomic_DNA"/>
</dbReference>
<dbReference type="GO" id="GO:0016020">
    <property type="term" value="C:membrane"/>
    <property type="evidence" value="ECO:0007669"/>
    <property type="project" value="InterPro"/>
</dbReference>
<evidence type="ECO:0000256" key="9">
    <source>
        <dbReference type="SAM" id="Phobius"/>
    </source>
</evidence>
<evidence type="ECO:0000256" key="4">
    <source>
        <dbReference type="ARBA" id="ARBA00022679"/>
    </source>
</evidence>
<evidence type="ECO:0000313" key="11">
    <source>
        <dbReference type="EMBL" id="ABW25568.1"/>
    </source>
</evidence>
<dbReference type="Gene3D" id="3.30.565.10">
    <property type="entry name" value="Histidine kinase-like ATPase, C-terminal domain"/>
    <property type="match status" value="1"/>
</dbReference>
<evidence type="ECO:0000256" key="2">
    <source>
        <dbReference type="ARBA" id="ARBA00012438"/>
    </source>
</evidence>
<dbReference type="EC" id="2.7.13.3" evidence="2"/>
<comment type="catalytic activity">
    <reaction evidence="1">
        <text>ATP + protein L-histidine = ADP + protein N-phospho-L-histidine.</text>
        <dbReference type="EC" id="2.7.13.3"/>
    </reaction>
</comment>
<keyword evidence="7" id="KW-0067">ATP-binding</keyword>
<evidence type="ECO:0000256" key="8">
    <source>
        <dbReference type="ARBA" id="ARBA00023012"/>
    </source>
</evidence>
<dbReference type="Pfam" id="PF02518">
    <property type="entry name" value="HATPase_c"/>
    <property type="match status" value="1"/>
</dbReference>
<dbReference type="PROSITE" id="PS50109">
    <property type="entry name" value="HIS_KIN"/>
    <property type="match status" value="1"/>
</dbReference>
<organism evidence="11 12">
    <name type="scientific">Acaryochloris marina (strain MBIC 11017)</name>
    <dbReference type="NCBI Taxonomy" id="329726"/>
    <lineage>
        <taxon>Bacteria</taxon>
        <taxon>Bacillati</taxon>
        <taxon>Cyanobacteriota</taxon>
        <taxon>Cyanophyceae</taxon>
        <taxon>Acaryochloridales</taxon>
        <taxon>Acaryochloridaceae</taxon>
        <taxon>Acaryochloris</taxon>
    </lineage>
</organism>
<keyword evidence="12" id="KW-1185">Reference proteome</keyword>
<dbReference type="GO" id="GO:0005524">
    <property type="term" value="F:ATP binding"/>
    <property type="evidence" value="ECO:0007669"/>
    <property type="project" value="UniProtKB-KW"/>
</dbReference>
<keyword evidence="4" id="KW-0808">Transferase</keyword>
<keyword evidence="8" id="KW-0902">Two-component regulatory system</keyword>
<feature type="domain" description="Histidine kinase" evidence="10">
    <location>
        <begin position="333"/>
        <end position="420"/>
    </location>
</feature>
<dbReference type="PANTHER" id="PTHR24421">
    <property type="entry name" value="NITRATE/NITRITE SENSOR PROTEIN NARX-RELATED"/>
    <property type="match status" value="1"/>
</dbReference>
<dbReference type="RefSeq" id="WP_012161172.1">
    <property type="nucleotide sequence ID" value="NC_009925.1"/>
</dbReference>
<feature type="transmembrane region" description="Helical" evidence="9">
    <location>
        <begin position="124"/>
        <end position="142"/>
    </location>
</feature>
<keyword evidence="6 11" id="KW-0418">Kinase</keyword>
<sequence>MSRLFRSNHPFHLLLYLEWILLGVALLTLFVPFPRHHFLLPHFTPRGALRFPLGIFLSILALAGLGLKLPIHQSQKVKVLYTCLGFLLCWATVFMGGRFRDFFTPMLLIVVIRACLLFPCRQRLIAASVAYGSFLVRLMTGAQRMRPFPRLGPPPPWRSRGLPQELLASLQIRSALLFGLVLVFVFLMVGALLTERQSRTELAAANQRLRQYALMIENQATLQERNRIAREMHDSVGHSLTAQSIQLENVDVWMASDRAKATDHLAKARSLGKEALQNVRHTVATLRNNPLQGQSLSQALSHLTQEFERTTSIQVQFSTHLEMPVPREMAAALYRLVQEALTNVSKHSEATQVTIELTEQEMELSLNISDNGKGFLPEKNTTGFGLQGMQERTVALGGLFELWSQPQTGCHIQIKIPRLGEE</sequence>
<keyword evidence="9" id="KW-0812">Transmembrane</keyword>
<dbReference type="Gene3D" id="1.20.5.1930">
    <property type="match status" value="1"/>
</dbReference>
<evidence type="ECO:0000256" key="7">
    <source>
        <dbReference type="ARBA" id="ARBA00022840"/>
    </source>
</evidence>
<dbReference type="Proteomes" id="UP000000268">
    <property type="component" value="Chromosome"/>
</dbReference>
<accession>B0CC26</accession>
<dbReference type="SUPFAM" id="SSF55874">
    <property type="entry name" value="ATPase domain of HSP90 chaperone/DNA topoisomerase II/histidine kinase"/>
    <property type="match status" value="1"/>
</dbReference>
<keyword evidence="9" id="KW-0472">Membrane</keyword>
<evidence type="ECO:0000256" key="3">
    <source>
        <dbReference type="ARBA" id="ARBA00022553"/>
    </source>
</evidence>
<dbReference type="InterPro" id="IPR005467">
    <property type="entry name" value="His_kinase_dom"/>
</dbReference>
<dbReference type="KEGG" id="amr:AM1_0516"/>
<keyword evidence="3" id="KW-0597">Phosphoprotein</keyword>
<feature type="transmembrane region" description="Helical" evidence="9">
    <location>
        <begin position="12"/>
        <end position="31"/>
    </location>
</feature>
<dbReference type="Pfam" id="PF07730">
    <property type="entry name" value="HisKA_3"/>
    <property type="match status" value="1"/>
</dbReference>
<dbReference type="STRING" id="329726.AM1_0516"/>
<dbReference type="AlphaFoldDB" id="B0CC26"/>
<feature type="transmembrane region" description="Helical" evidence="9">
    <location>
        <begin position="172"/>
        <end position="193"/>
    </location>
</feature>
<evidence type="ECO:0000256" key="5">
    <source>
        <dbReference type="ARBA" id="ARBA00022741"/>
    </source>
</evidence>
<dbReference type="InterPro" id="IPR011712">
    <property type="entry name" value="Sig_transdc_His_kin_sub3_dim/P"/>
</dbReference>
<feature type="transmembrane region" description="Helical" evidence="9">
    <location>
        <begin position="51"/>
        <end position="67"/>
    </location>
</feature>
<proteinExistence type="predicted"/>
<dbReference type="PANTHER" id="PTHR24421:SF10">
    <property type="entry name" value="NITRATE_NITRITE SENSOR PROTEIN NARQ"/>
    <property type="match status" value="1"/>
</dbReference>
<dbReference type="InterPro" id="IPR036890">
    <property type="entry name" value="HATPase_C_sf"/>
</dbReference>
<evidence type="ECO:0000256" key="6">
    <source>
        <dbReference type="ARBA" id="ARBA00022777"/>
    </source>
</evidence>
<evidence type="ECO:0000256" key="1">
    <source>
        <dbReference type="ARBA" id="ARBA00000085"/>
    </source>
</evidence>
<dbReference type="eggNOG" id="COG4585">
    <property type="taxonomic scope" value="Bacteria"/>
</dbReference>
<dbReference type="InterPro" id="IPR003594">
    <property type="entry name" value="HATPase_dom"/>
</dbReference>
<dbReference type="CDD" id="cd16917">
    <property type="entry name" value="HATPase_UhpB-NarQ-NarX-like"/>
    <property type="match status" value="1"/>
</dbReference>
<evidence type="ECO:0000259" key="10">
    <source>
        <dbReference type="PROSITE" id="PS50109"/>
    </source>
</evidence>
<dbReference type="InterPro" id="IPR050482">
    <property type="entry name" value="Sensor_HK_TwoCompSys"/>
</dbReference>
<feature type="transmembrane region" description="Helical" evidence="9">
    <location>
        <begin position="102"/>
        <end position="119"/>
    </location>
</feature>
<dbReference type="HOGENOM" id="CLU_000445_20_15_3"/>
<feature type="transmembrane region" description="Helical" evidence="9">
    <location>
        <begin position="79"/>
        <end position="96"/>
    </location>
</feature>
<keyword evidence="5" id="KW-0547">Nucleotide-binding</keyword>
<protein>
    <recommendedName>
        <fullName evidence="2">histidine kinase</fullName>
        <ecNumber evidence="2">2.7.13.3</ecNumber>
    </recommendedName>
</protein>
<name>B0CC26_ACAM1</name>
<dbReference type="GO" id="GO:0000155">
    <property type="term" value="F:phosphorelay sensor kinase activity"/>
    <property type="evidence" value="ECO:0007669"/>
    <property type="project" value="InterPro"/>
</dbReference>
<reference evidence="11 12" key="1">
    <citation type="journal article" date="2008" name="Proc. Natl. Acad. Sci. U.S.A.">
        <title>Niche adaptation and genome expansion in the chlorophyll d-producing cyanobacterium Acaryochloris marina.</title>
        <authorList>
            <person name="Swingley W.D."/>
            <person name="Chen M."/>
            <person name="Cheung P.C."/>
            <person name="Conrad A.L."/>
            <person name="Dejesa L.C."/>
            <person name="Hao J."/>
            <person name="Honchak B.M."/>
            <person name="Karbach L.E."/>
            <person name="Kurdoglu A."/>
            <person name="Lahiri S."/>
            <person name="Mastrian S.D."/>
            <person name="Miyashita H."/>
            <person name="Page L."/>
            <person name="Ramakrishna P."/>
            <person name="Satoh S."/>
            <person name="Sattley W.M."/>
            <person name="Shimada Y."/>
            <person name="Taylor H.L."/>
            <person name="Tomo T."/>
            <person name="Tsuchiya T."/>
            <person name="Wang Z.T."/>
            <person name="Raymond J."/>
            <person name="Mimuro M."/>
            <person name="Blankenship R.E."/>
            <person name="Touchman J.W."/>
        </authorList>
    </citation>
    <scope>NUCLEOTIDE SEQUENCE [LARGE SCALE GENOMIC DNA]</scope>
    <source>
        <strain evidence="12">MBIC 11017</strain>
    </source>
</reference>
<gene>
    <name evidence="11" type="ordered locus">AM1_0516</name>
</gene>